<proteinExistence type="predicted"/>
<dbReference type="PANTHER" id="PTHR38460:SF1">
    <property type="entry name" value="TAUTOMERASE YOLI-RELATED"/>
    <property type="match status" value="1"/>
</dbReference>
<reference evidence="1" key="1">
    <citation type="submission" date="2024-06" db="EMBL/GenBank/DDBJ databases">
        <title>Draft Genome Sequence of Deinococcus sonorensis Type Strain KR-87, a Biofilm Producing Representative of the Genus Deinococcus.</title>
        <authorList>
            <person name="Boren L.S."/>
            <person name="Grosso R.A."/>
            <person name="Hugenberg-Cox A.N."/>
            <person name="Hill J.T.E."/>
            <person name="Albert C.M."/>
            <person name="Tuohy J.M."/>
        </authorList>
    </citation>
    <scope>NUCLEOTIDE SEQUENCE</scope>
    <source>
        <strain evidence="1">KR-87</strain>
        <plasmid evidence="1">pDson03</plasmid>
    </source>
</reference>
<dbReference type="AlphaFoldDB" id="A0AAU7U733"/>
<evidence type="ECO:0000313" key="1">
    <source>
        <dbReference type="EMBL" id="XBV84261.1"/>
    </source>
</evidence>
<dbReference type="PANTHER" id="PTHR38460">
    <property type="entry name" value="TAUTOMERASE YOLI-RELATED"/>
    <property type="match status" value="1"/>
</dbReference>
<dbReference type="SUPFAM" id="SSF55331">
    <property type="entry name" value="Tautomerase/MIF"/>
    <property type="match status" value="1"/>
</dbReference>
<dbReference type="InterPro" id="IPR014347">
    <property type="entry name" value="Tautomerase/MIF_sf"/>
</dbReference>
<dbReference type="KEGG" id="dsc:ABOD76_04165"/>
<organism evidence="1">
    <name type="scientific">Deinococcus sonorensis KR-87</name>
    <dbReference type="NCBI Taxonomy" id="694439"/>
    <lineage>
        <taxon>Bacteria</taxon>
        <taxon>Thermotogati</taxon>
        <taxon>Deinococcota</taxon>
        <taxon>Deinococci</taxon>
        <taxon>Deinococcales</taxon>
        <taxon>Deinococcaceae</taxon>
        <taxon>Deinococcus</taxon>
    </lineage>
</organism>
<dbReference type="Pfam" id="PF14552">
    <property type="entry name" value="Tautomerase_2"/>
    <property type="match status" value="1"/>
</dbReference>
<name>A0AAU7U733_9DEIO</name>
<geneLocation type="plasmid" evidence="1">
    <name>pDson03</name>
</geneLocation>
<sequence>MPFVRLSLLQGKSPAYLRALADRVHEALVEAFEVPHDDRFQVIHQHAESEFIFDDQYLGIQRSRDQVFISVTAGRARSAAAKASFYRCLVEKLSVSLGLRPEDVMVTITMNTAEDWSFGCGVAQMLAGNTPVPGHRQEA</sequence>
<protein>
    <submittedName>
        <fullName evidence="1">Tautomerase family protein</fullName>
    </submittedName>
</protein>
<accession>A0AAU7U733</accession>
<gene>
    <name evidence="1" type="ORF">ABOD76_04165</name>
</gene>
<dbReference type="RefSeq" id="WP_350242297.1">
    <property type="nucleotide sequence ID" value="NZ_CP158298.1"/>
</dbReference>
<dbReference type="EMBL" id="CP158298">
    <property type="protein sequence ID" value="XBV84261.1"/>
    <property type="molecule type" value="Genomic_DNA"/>
</dbReference>
<keyword evidence="1" id="KW-0614">Plasmid</keyword>
<dbReference type="InterPro" id="IPR037479">
    <property type="entry name" value="Tauto_MSAD"/>
</dbReference>
<dbReference type="Gene3D" id="3.30.429.10">
    <property type="entry name" value="Macrophage Migration Inhibitory Factor"/>
    <property type="match status" value="1"/>
</dbReference>